<comment type="caution">
    <text evidence="2">The sequence shown here is derived from an EMBL/GenBank/DDBJ whole genome shotgun (WGS) entry which is preliminary data.</text>
</comment>
<organism evidence="2 3">
    <name type="scientific">Symbiochloris irregularis</name>
    <dbReference type="NCBI Taxonomy" id="706552"/>
    <lineage>
        <taxon>Eukaryota</taxon>
        <taxon>Viridiplantae</taxon>
        <taxon>Chlorophyta</taxon>
        <taxon>core chlorophytes</taxon>
        <taxon>Trebouxiophyceae</taxon>
        <taxon>Trebouxiales</taxon>
        <taxon>Trebouxiaceae</taxon>
        <taxon>Symbiochloris</taxon>
    </lineage>
</organism>
<feature type="transmembrane region" description="Helical" evidence="1">
    <location>
        <begin position="28"/>
        <end position="53"/>
    </location>
</feature>
<dbReference type="Proteomes" id="UP001465755">
    <property type="component" value="Unassembled WGS sequence"/>
</dbReference>
<evidence type="ECO:0000256" key="1">
    <source>
        <dbReference type="SAM" id="Phobius"/>
    </source>
</evidence>
<sequence length="98" mass="10607">MLLTELTLAGELPLAAITGGFWKLCRSIFSLPILLIILVIQQSLTLAGVALLMSHFNISTKIKSILMRISIIVAPLAATVRLTNSSKQASSDSVRNRM</sequence>
<evidence type="ECO:0000313" key="2">
    <source>
        <dbReference type="EMBL" id="KAK9805058.1"/>
    </source>
</evidence>
<evidence type="ECO:0000313" key="3">
    <source>
        <dbReference type="Proteomes" id="UP001465755"/>
    </source>
</evidence>
<name>A0AAW1PAG7_9CHLO</name>
<keyword evidence="1" id="KW-0472">Membrane</keyword>
<gene>
    <name evidence="2" type="ORF">WJX73_008780</name>
</gene>
<accession>A0AAW1PAG7</accession>
<protein>
    <submittedName>
        <fullName evidence="2">Uncharacterized protein</fullName>
    </submittedName>
</protein>
<keyword evidence="3" id="KW-1185">Reference proteome</keyword>
<dbReference type="AlphaFoldDB" id="A0AAW1PAG7"/>
<keyword evidence="1" id="KW-0812">Transmembrane</keyword>
<keyword evidence="1" id="KW-1133">Transmembrane helix</keyword>
<reference evidence="2 3" key="1">
    <citation type="journal article" date="2024" name="Nat. Commun.">
        <title>Phylogenomics reveals the evolutionary origins of lichenization in chlorophyte algae.</title>
        <authorList>
            <person name="Puginier C."/>
            <person name="Libourel C."/>
            <person name="Otte J."/>
            <person name="Skaloud P."/>
            <person name="Haon M."/>
            <person name="Grisel S."/>
            <person name="Petersen M."/>
            <person name="Berrin J.G."/>
            <person name="Delaux P.M."/>
            <person name="Dal Grande F."/>
            <person name="Keller J."/>
        </authorList>
    </citation>
    <scope>NUCLEOTIDE SEQUENCE [LARGE SCALE GENOMIC DNA]</scope>
    <source>
        <strain evidence="2 3">SAG 2036</strain>
    </source>
</reference>
<proteinExistence type="predicted"/>
<dbReference type="EMBL" id="JALJOQ010000046">
    <property type="protein sequence ID" value="KAK9805058.1"/>
    <property type="molecule type" value="Genomic_DNA"/>
</dbReference>